<keyword evidence="6 7" id="KW-0720">Serine protease</keyword>
<dbReference type="PANTHER" id="PTHR43253">
    <property type="entry name" value="TRICORN PROTEASE HOMOLOG 2-RELATED"/>
    <property type="match status" value="1"/>
</dbReference>
<dbReference type="InterPro" id="IPR011659">
    <property type="entry name" value="WD40"/>
</dbReference>
<comment type="similarity">
    <text evidence="2 7">Belongs to the peptidase S41B family.</text>
</comment>
<dbReference type="EC" id="3.4.21.-" evidence="7"/>
<dbReference type="SUPFAM" id="SSF82171">
    <property type="entry name" value="DPP6 N-terminal domain-like"/>
    <property type="match status" value="1"/>
</dbReference>
<dbReference type="PANTHER" id="PTHR43253:SF1">
    <property type="entry name" value="TRICORN PROTEASE HOMOLOG 2-RELATED"/>
    <property type="match status" value="1"/>
</dbReference>
<dbReference type="Pfam" id="PF07676">
    <property type="entry name" value="PD40"/>
    <property type="match status" value="3"/>
</dbReference>
<accession>A0ABP9H2V7</accession>
<name>A0ABP9H2V7_9FLAO</name>
<dbReference type="SUPFAM" id="SSF52096">
    <property type="entry name" value="ClpP/crotonase"/>
    <property type="match status" value="1"/>
</dbReference>
<dbReference type="CDD" id="cd07562">
    <property type="entry name" value="Peptidase_S41_TRI"/>
    <property type="match status" value="1"/>
</dbReference>
<dbReference type="EMBL" id="BAABJK010000004">
    <property type="protein sequence ID" value="GAA4960476.1"/>
    <property type="molecule type" value="Genomic_DNA"/>
</dbReference>
<keyword evidence="11" id="KW-1185">Reference proteome</keyword>
<feature type="domain" description="PDZ" evidence="9">
    <location>
        <begin position="779"/>
        <end position="834"/>
    </location>
</feature>
<comment type="caution">
    <text evidence="10">The sequence shown here is derived from an EMBL/GenBank/DDBJ whole genome shotgun (WGS) entry which is preliminary data.</text>
</comment>
<dbReference type="Gene3D" id="2.120.10.30">
    <property type="entry name" value="TolB, C-terminal domain"/>
    <property type="match status" value="1"/>
</dbReference>
<comment type="subcellular location">
    <subcellularLocation>
        <location evidence="1 7">Cytoplasm</location>
    </subcellularLocation>
</comment>
<dbReference type="SMART" id="SM00245">
    <property type="entry name" value="TSPc"/>
    <property type="match status" value="1"/>
</dbReference>
<evidence type="ECO:0000313" key="10">
    <source>
        <dbReference type="EMBL" id="GAA4960476.1"/>
    </source>
</evidence>
<protein>
    <recommendedName>
        <fullName evidence="7">Tricorn protease homolog</fullName>
        <ecNumber evidence="7">3.4.21.-</ecNumber>
    </recommendedName>
</protein>
<sequence>MKKILIVIALCFYFGSINGQNEAKWILYPSISPDGSKIAFSYHGNLYSVSSSGGNAAAITTGDAYDSYPVWSHDGNTIAFSSNRHGNFDVYTIPAQGGMPIRLTFNSADDFPNDFTIDNKHVLISSNRDAPASSVRFPSPRLFQNLYTIPVEGGRPILVSAAGAESANYNQDGTKIVFQDRKGYEDALRKHHVSSVTRDIWVFDLNKNNYTKVSDFKGEDREPVFNNDGSAIFYLNEKDGTQNIYKKTLSSNNEIALTSFKDFPVRHLSIGKNNKMSFTWKGDVYSISEGEQPKKVDIIVSDDSAYETIKNVDISDVSEFEVSPNGKEIAFVNRGEVFVTGTNDSRTKRVTNTPEQERMVSWSPDGKTLLFSGEHNGSWNVYKATMERSDDTYFYASTTLKVEPLIATNAEEFQSEFSPDGKKVAYIKDRNILKVLDLATKKEVTVLPEGHNYSYADGDWGFEWSPDSKWLFVSDQKGFAFTSNTALLKADGTGEFIYPVNSGFGENGTSWAMDGKMMVYASSRDGEKSLATSGSSESDIYAVFFDQKAFDIYSLTKEEYELYKEREEEAKKDSKDDDKKDKKSKKDKKDKKEDKDEDLKINLDNLDYRKVKLTINSSSIAGYALNKDASKLYYLSRFEKGYDVWVTEPRTKETKILAKLGGSPSGIQISDDDKTLFLSNRGRLVKVDTDSGKITNVKIDGDMLLDASGERKYIFEHAWRQVKKKFYDPNIHGIDWEMYYDEYSKFLPYINNNYDFQNLLSELLGELNASHTGGRYSHRAENGDVTASLGALFDEKYSGNGIKISEVLSGGPLDNASSKIKKGAVILKINNQEINANDNWNKYLNNITGKNILLSIKQGNTVFEEKIQPVSKRNQAMLMYRRWVKIMEHKVDSLSGGRLGYVHVRGMNDGSFREVFDNVMGKNIEKEALVVDTRFNGGGWLHDDLNTFLSGNLYLKLAPQGNMLRGGESLTRWTKPSIVVMSESNYSDAHIFPYVYKQNGIGKLVGMPVPGTGTAVWWERQIDPTIVFGIPMIATIGAEGRPTENLELNPDIKVELPYNEFLGGKDPQIQAAVKELLSDIKK</sequence>
<keyword evidence="4 7" id="KW-0645">Protease</keyword>
<dbReference type="Gene3D" id="3.90.226.10">
    <property type="entry name" value="2-enoyl-CoA Hydratase, Chain A, domain 1"/>
    <property type="match status" value="1"/>
</dbReference>
<dbReference type="Pfam" id="PF26549">
    <property type="entry name" value="Tricorn_N"/>
    <property type="match status" value="1"/>
</dbReference>
<evidence type="ECO:0000259" key="9">
    <source>
        <dbReference type="PROSITE" id="PS50106"/>
    </source>
</evidence>
<dbReference type="PROSITE" id="PS50106">
    <property type="entry name" value="PDZ"/>
    <property type="match status" value="1"/>
</dbReference>
<dbReference type="Gene3D" id="2.30.42.10">
    <property type="match status" value="1"/>
</dbReference>
<evidence type="ECO:0000256" key="4">
    <source>
        <dbReference type="ARBA" id="ARBA00022670"/>
    </source>
</evidence>
<dbReference type="InterPro" id="IPR012393">
    <property type="entry name" value="Tricorn_protease"/>
</dbReference>
<gene>
    <name evidence="10" type="ORF">GCM10023315_05480</name>
</gene>
<evidence type="ECO:0000256" key="7">
    <source>
        <dbReference type="PIRNR" id="PIRNR036421"/>
    </source>
</evidence>
<dbReference type="Proteomes" id="UP001501692">
    <property type="component" value="Unassembled WGS sequence"/>
</dbReference>
<dbReference type="InterPro" id="IPR001478">
    <property type="entry name" value="PDZ"/>
</dbReference>
<reference evidence="11" key="1">
    <citation type="journal article" date="2019" name="Int. J. Syst. Evol. Microbiol.">
        <title>The Global Catalogue of Microorganisms (GCM) 10K type strain sequencing project: providing services to taxonomists for standard genome sequencing and annotation.</title>
        <authorList>
            <consortium name="The Broad Institute Genomics Platform"/>
            <consortium name="The Broad Institute Genome Sequencing Center for Infectious Disease"/>
            <person name="Wu L."/>
            <person name="Ma J."/>
        </authorList>
    </citation>
    <scope>NUCLEOTIDE SEQUENCE [LARGE SCALE GENOMIC DNA]</scope>
    <source>
        <strain evidence="11">JCM 18287</strain>
    </source>
</reference>
<dbReference type="SUPFAM" id="SSF69304">
    <property type="entry name" value="Tricorn protease N-terminal domain"/>
    <property type="match status" value="1"/>
</dbReference>
<evidence type="ECO:0000313" key="11">
    <source>
        <dbReference type="Proteomes" id="UP001501692"/>
    </source>
</evidence>
<keyword evidence="5 7" id="KW-0378">Hydrolase</keyword>
<dbReference type="Gene3D" id="2.120.10.60">
    <property type="entry name" value="Tricorn protease N-terminal domain"/>
    <property type="match status" value="2"/>
</dbReference>
<evidence type="ECO:0000256" key="8">
    <source>
        <dbReference type="SAM" id="MobiDB-lite"/>
    </source>
</evidence>
<dbReference type="InterPro" id="IPR005151">
    <property type="entry name" value="Tail-specific_protease"/>
</dbReference>
<dbReference type="Gene3D" id="2.130.10.10">
    <property type="entry name" value="YVTN repeat-like/Quinoprotein amine dehydrogenase"/>
    <property type="match status" value="1"/>
</dbReference>
<dbReference type="SUPFAM" id="SSF50156">
    <property type="entry name" value="PDZ domain-like"/>
    <property type="match status" value="1"/>
</dbReference>
<evidence type="ECO:0000256" key="1">
    <source>
        <dbReference type="ARBA" id="ARBA00004496"/>
    </source>
</evidence>
<dbReference type="Gene3D" id="3.30.750.44">
    <property type="match status" value="1"/>
</dbReference>
<dbReference type="Pfam" id="PF03572">
    <property type="entry name" value="Peptidase_S41"/>
    <property type="match status" value="1"/>
</dbReference>
<evidence type="ECO:0000256" key="2">
    <source>
        <dbReference type="ARBA" id="ARBA00008524"/>
    </source>
</evidence>
<dbReference type="InterPro" id="IPR029045">
    <property type="entry name" value="ClpP/crotonase-like_dom_sf"/>
</dbReference>
<proteinExistence type="inferred from homology"/>
<evidence type="ECO:0000256" key="6">
    <source>
        <dbReference type="ARBA" id="ARBA00022825"/>
    </source>
</evidence>
<evidence type="ECO:0000256" key="3">
    <source>
        <dbReference type="ARBA" id="ARBA00022490"/>
    </source>
</evidence>
<feature type="region of interest" description="Disordered" evidence="8">
    <location>
        <begin position="566"/>
        <end position="594"/>
    </location>
</feature>
<dbReference type="Pfam" id="PF00595">
    <property type="entry name" value="PDZ"/>
    <property type="match status" value="1"/>
</dbReference>
<keyword evidence="3 7" id="KW-0963">Cytoplasm</keyword>
<evidence type="ECO:0000256" key="5">
    <source>
        <dbReference type="ARBA" id="ARBA00022801"/>
    </source>
</evidence>
<dbReference type="InterPro" id="IPR015943">
    <property type="entry name" value="WD40/YVTN_repeat-like_dom_sf"/>
</dbReference>
<dbReference type="InterPro" id="IPR028204">
    <property type="entry name" value="Tricorn_C1"/>
</dbReference>
<dbReference type="InterPro" id="IPR011042">
    <property type="entry name" value="6-blade_b-propeller_TolB-like"/>
</dbReference>
<feature type="compositionally biased region" description="Basic and acidic residues" evidence="8">
    <location>
        <begin position="566"/>
        <end position="581"/>
    </location>
</feature>
<dbReference type="InterPro" id="IPR036034">
    <property type="entry name" value="PDZ_sf"/>
</dbReference>
<dbReference type="RefSeq" id="WP_345164288.1">
    <property type="nucleotide sequence ID" value="NZ_BAABJK010000004.1"/>
</dbReference>
<organism evidence="10 11">
    <name type="scientific">Algibacter aquimarinus</name>
    <dbReference type="NCBI Taxonomy" id="1136748"/>
    <lineage>
        <taxon>Bacteria</taxon>
        <taxon>Pseudomonadati</taxon>
        <taxon>Bacteroidota</taxon>
        <taxon>Flavobacteriia</taxon>
        <taxon>Flavobacteriales</taxon>
        <taxon>Flavobacteriaceae</taxon>
        <taxon>Algibacter</taxon>
    </lineage>
</organism>
<comment type="function">
    <text evidence="7">Degrades oligopeptides.</text>
</comment>
<dbReference type="PIRSF" id="PIRSF036421">
    <property type="entry name" value="Tricorn_protease"/>
    <property type="match status" value="1"/>
</dbReference>
<dbReference type="Pfam" id="PF14684">
    <property type="entry name" value="Tricorn_C1"/>
    <property type="match status" value="1"/>
</dbReference>